<keyword evidence="1" id="KW-1133">Transmembrane helix</keyword>
<dbReference type="Gene3D" id="3.10.450.50">
    <property type="match status" value="1"/>
</dbReference>
<sequence length="470" mass="52013">MIIQILFLSSYLQQIQAFAPNAAVVGAMRNRRSADDGCSNYPTQSFSQGTTTHRNAFRFPFMTDDKVSVSSSRSTSQTIVEQYFAAWNKRNMDEAAACFTEDAEYNDTAFPQPLQGKEQIEKHLYRCAGAFPDTFKFVIDDLAVDRENGKIGAKWHVENGGEELPFTRGTSFYTLDLDSGLIQSGFDVVEPAVIKPGDAGLTLLSQAAKIIEQPVRIVPLVLWGAYMYVVFFSEGILPGANALVLEQRTWEEVLNLSLNFFLVAPILNLPFSPVVHPGLEGIFNLLLSWAAMFAGFLSDERDDKKNLMPMLPTVAGMQFLTSAFLLPYLGTRESETEDLEPVFVDDLGAVARAFESKAVGPFLGSVGLMSIVWAFVGRPEFGGFNERYSSLIDLLSIDRVGSSFLVDLAIFALFQGWLVDDDMTRRGVMQGEMNTLKAVAKYVPFFGMAAYLFLRPALPSKDLDLVGVDE</sequence>
<dbReference type="InterPro" id="IPR032710">
    <property type="entry name" value="NTF2-like_dom_sf"/>
</dbReference>
<feature type="transmembrane region" description="Helical" evidence="1">
    <location>
        <begin position="256"/>
        <end position="275"/>
    </location>
</feature>
<evidence type="ECO:0000259" key="3">
    <source>
        <dbReference type="Pfam" id="PF12680"/>
    </source>
</evidence>
<organism evidence="4">
    <name type="scientific">Leptocylindrus danicus</name>
    <dbReference type="NCBI Taxonomy" id="163516"/>
    <lineage>
        <taxon>Eukaryota</taxon>
        <taxon>Sar</taxon>
        <taxon>Stramenopiles</taxon>
        <taxon>Ochrophyta</taxon>
        <taxon>Bacillariophyta</taxon>
        <taxon>Coscinodiscophyceae</taxon>
        <taxon>Chaetocerotophycidae</taxon>
        <taxon>Leptocylindrales</taxon>
        <taxon>Leptocylindraceae</taxon>
        <taxon>Leptocylindrus</taxon>
    </lineage>
</organism>
<evidence type="ECO:0000313" key="4">
    <source>
        <dbReference type="EMBL" id="CAD9572951.1"/>
    </source>
</evidence>
<feature type="chain" id="PRO_5031287410" description="SnoaL-like domain-containing protein" evidence="2">
    <location>
        <begin position="18"/>
        <end position="470"/>
    </location>
</feature>
<feature type="transmembrane region" description="Helical" evidence="1">
    <location>
        <begin position="220"/>
        <end position="244"/>
    </location>
</feature>
<dbReference type="CDD" id="cd00531">
    <property type="entry name" value="NTF2_like"/>
    <property type="match status" value="1"/>
</dbReference>
<evidence type="ECO:0000256" key="2">
    <source>
        <dbReference type="SAM" id="SignalP"/>
    </source>
</evidence>
<feature type="transmembrane region" description="Helical" evidence="1">
    <location>
        <begin position="358"/>
        <end position="376"/>
    </location>
</feature>
<feature type="transmembrane region" description="Helical" evidence="1">
    <location>
        <begin position="281"/>
        <end position="298"/>
    </location>
</feature>
<keyword evidence="1" id="KW-0472">Membrane</keyword>
<feature type="signal peptide" evidence="2">
    <location>
        <begin position="1"/>
        <end position="17"/>
    </location>
</feature>
<dbReference type="InterPro" id="IPR037401">
    <property type="entry name" value="SnoaL-like"/>
</dbReference>
<dbReference type="PANTHER" id="PTHR36367">
    <property type="entry name" value="TRANSMEMBRANE PROTEIN"/>
    <property type="match status" value="1"/>
</dbReference>
<dbReference type="PANTHER" id="PTHR36367:SF2">
    <property type="entry name" value="TRANSMEMBRANE PROTEIN"/>
    <property type="match status" value="1"/>
</dbReference>
<evidence type="ECO:0000256" key="1">
    <source>
        <dbReference type="SAM" id="Phobius"/>
    </source>
</evidence>
<feature type="domain" description="SnoaL-like" evidence="3">
    <location>
        <begin position="80"/>
        <end position="182"/>
    </location>
</feature>
<accession>A0A7S2KCK2</accession>
<dbReference type="AlphaFoldDB" id="A0A7S2KCK2"/>
<dbReference type="EMBL" id="HBGY01012576">
    <property type="protein sequence ID" value="CAD9572951.1"/>
    <property type="molecule type" value="Transcribed_RNA"/>
</dbReference>
<protein>
    <recommendedName>
        <fullName evidence="3">SnoaL-like domain-containing protein</fullName>
    </recommendedName>
</protein>
<reference evidence="4" key="1">
    <citation type="submission" date="2021-01" db="EMBL/GenBank/DDBJ databases">
        <authorList>
            <person name="Corre E."/>
            <person name="Pelletier E."/>
            <person name="Niang G."/>
            <person name="Scheremetjew M."/>
            <person name="Finn R."/>
            <person name="Kale V."/>
            <person name="Holt S."/>
            <person name="Cochrane G."/>
            <person name="Meng A."/>
            <person name="Brown T."/>
            <person name="Cohen L."/>
        </authorList>
    </citation>
    <scope>NUCLEOTIDE SEQUENCE</scope>
    <source>
        <strain evidence="4">B650</strain>
    </source>
</reference>
<dbReference type="SUPFAM" id="SSF54427">
    <property type="entry name" value="NTF2-like"/>
    <property type="match status" value="1"/>
</dbReference>
<feature type="transmembrane region" description="Helical" evidence="1">
    <location>
        <begin position="397"/>
        <end position="418"/>
    </location>
</feature>
<dbReference type="Pfam" id="PF12680">
    <property type="entry name" value="SnoaL_2"/>
    <property type="match status" value="1"/>
</dbReference>
<feature type="transmembrane region" description="Helical" evidence="1">
    <location>
        <begin position="438"/>
        <end position="454"/>
    </location>
</feature>
<gene>
    <name evidence="4" type="ORF">LDAN0321_LOCUS8019</name>
</gene>
<keyword evidence="2" id="KW-0732">Signal</keyword>
<proteinExistence type="predicted"/>
<name>A0A7S2KCK2_9STRA</name>
<keyword evidence="1" id="KW-0812">Transmembrane</keyword>